<keyword evidence="2" id="KW-1185">Reference proteome</keyword>
<dbReference type="Proteomes" id="UP001499987">
    <property type="component" value="Unassembled WGS sequence"/>
</dbReference>
<evidence type="ECO:0000313" key="2">
    <source>
        <dbReference type="Proteomes" id="UP001499987"/>
    </source>
</evidence>
<proteinExistence type="predicted"/>
<reference evidence="2" key="1">
    <citation type="journal article" date="2019" name="Int. J. Syst. Evol. Microbiol.">
        <title>The Global Catalogue of Microorganisms (GCM) 10K type strain sequencing project: providing services to taxonomists for standard genome sequencing and annotation.</title>
        <authorList>
            <consortium name="The Broad Institute Genomics Platform"/>
            <consortium name="The Broad Institute Genome Sequencing Center for Infectious Disease"/>
            <person name="Wu L."/>
            <person name="Ma J."/>
        </authorList>
    </citation>
    <scope>NUCLEOTIDE SEQUENCE [LARGE SCALE GENOMIC DNA]</scope>
    <source>
        <strain evidence="2">JCM 13002</strain>
    </source>
</reference>
<comment type="caution">
    <text evidence="1">The sequence shown here is derived from an EMBL/GenBank/DDBJ whole genome shotgun (WGS) entry which is preliminary data.</text>
</comment>
<dbReference type="EMBL" id="BAAALD010000047">
    <property type="protein sequence ID" value="GAA1098268.1"/>
    <property type="molecule type" value="Genomic_DNA"/>
</dbReference>
<organism evidence="1 2">
    <name type="scientific">Kitasatospora arboriphila</name>
    <dbReference type="NCBI Taxonomy" id="258052"/>
    <lineage>
        <taxon>Bacteria</taxon>
        <taxon>Bacillati</taxon>
        <taxon>Actinomycetota</taxon>
        <taxon>Actinomycetes</taxon>
        <taxon>Kitasatosporales</taxon>
        <taxon>Streptomycetaceae</taxon>
        <taxon>Kitasatospora</taxon>
    </lineage>
</organism>
<evidence type="ECO:0000313" key="1">
    <source>
        <dbReference type="EMBL" id="GAA1098268.1"/>
    </source>
</evidence>
<name>A0ABP4ECA0_9ACTN</name>
<gene>
    <name evidence="1" type="ORF">GCM10009663_46390</name>
</gene>
<sequence length="131" mass="13488">MFGTRGTSTAASRLRGVVVLAENGLGLQGTDVSVVSGSGFTGLGGADSFETGLSRDWAIFGGGLELRDERPTQAPKAAAVAAMHGGYVRVSGAGAAKQDEQLINQAQAAHTGAQAIRMRAFRGPEPWSERT</sequence>
<protein>
    <submittedName>
        <fullName evidence="1">Uncharacterized protein</fullName>
    </submittedName>
</protein>
<accession>A0ABP4ECA0</accession>